<organism evidence="2 3">
    <name type="scientific">Planosporangium thailandense</name>
    <dbReference type="NCBI Taxonomy" id="765197"/>
    <lineage>
        <taxon>Bacteria</taxon>
        <taxon>Bacillati</taxon>
        <taxon>Actinomycetota</taxon>
        <taxon>Actinomycetes</taxon>
        <taxon>Micromonosporales</taxon>
        <taxon>Micromonosporaceae</taxon>
        <taxon>Planosporangium</taxon>
    </lineage>
</organism>
<feature type="region of interest" description="Disordered" evidence="1">
    <location>
        <begin position="114"/>
        <end position="142"/>
    </location>
</feature>
<dbReference type="Proteomes" id="UP000722989">
    <property type="component" value="Unassembled WGS sequence"/>
</dbReference>
<comment type="caution">
    <text evidence="2">The sequence shown here is derived from an EMBL/GenBank/DDBJ whole genome shotgun (WGS) entry which is preliminary data.</text>
</comment>
<dbReference type="InterPro" id="IPR053716">
    <property type="entry name" value="Flag_assembly_chemotaxis_eff"/>
</dbReference>
<evidence type="ECO:0000256" key="1">
    <source>
        <dbReference type="SAM" id="MobiDB-lite"/>
    </source>
</evidence>
<evidence type="ECO:0000313" key="2">
    <source>
        <dbReference type="EMBL" id="NJC71792.1"/>
    </source>
</evidence>
<proteinExistence type="predicted"/>
<keyword evidence="3" id="KW-1185">Reference proteome</keyword>
<evidence type="ECO:0008006" key="4">
    <source>
        <dbReference type="Google" id="ProtNLM"/>
    </source>
</evidence>
<gene>
    <name evidence="2" type="ORF">HC031_18995</name>
</gene>
<name>A0ABX0Y0C1_9ACTN</name>
<dbReference type="RefSeq" id="WP_167926687.1">
    <property type="nucleotide sequence ID" value="NZ_JAATVY010000013.1"/>
</dbReference>
<protein>
    <recommendedName>
        <fullName evidence="4">Flagellar FliJ protein</fullName>
    </recommendedName>
</protein>
<evidence type="ECO:0000313" key="3">
    <source>
        <dbReference type="Proteomes" id="UP000722989"/>
    </source>
</evidence>
<reference evidence="2 3" key="1">
    <citation type="submission" date="2020-03" db="EMBL/GenBank/DDBJ databases">
        <title>WGS of the type strain of Planosporangium spp.</title>
        <authorList>
            <person name="Thawai C."/>
        </authorList>
    </citation>
    <scope>NUCLEOTIDE SEQUENCE [LARGE SCALE GENOMIC DNA]</scope>
    <source>
        <strain evidence="2 3">TBRC 5610</strain>
    </source>
</reference>
<sequence>MRGFRLSSVLRARRAQENSARGRLLLARQEAAEAAERVRRMDEAIAARPRPDSASGVAFAATMWARHAMAFELSMAVTAAADANATVDERAADLTAAATRRRIVERLGERHAEAERVAENTAAQLEADDLTAARHRGEDHTR</sequence>
<accession>A0ABX0Y0C1</accession>
<feature type="compositionally biased region" description="Basic and acidic residues" evidence="1">
    <location>
        <begin position="131"/>
        <end position="142"/>
    </location>
</feature>
<dbReference type="EMBL" id="JAATVY010000013">
    <property type="protein sequence ID" value="NJC71792.1"/>
    <property type="molecule type" value="Genomic_DNA"/>
</dbReference>
<dbReference type="Gene3D" id="1.10.287.1700">
    <property type="match status" value="1"/>
</dbReference>